<dbReference type="RefSeq" id="WP_184989452.1">
    <property type="nucleotide sequence ID" value="NZ_BOMK01000050.1"/>
</dbReference>
<name>A0A7W7MMZ0_9ACTN</name>
<comment type="caution">
    <text evidence="1">The sequence shown here is derived from an EMBL/GenBank/DDBJ whole genome shotgun (WGS) entry which is preliminary data.</text>
</comment>
<proteinExistence type="predicted"/>
<dbReference type="EMBL" id="JACHNH010000001">
    <property type="protein sequence ID" value="MBB4759980.1"/>
    <property type="molecule type" value="Genomic_DNA"/>
</dbReference>
<sequence>MQVDTASLRTAAKRLRDEVAEQLRRAGIQAGGPERDYLVAGAFDAYTTPGPYRAAVAAWGRELEVLAEAARQLADALDAAAAGYDAADARGAGRLAGTR</sequence>
<keyword evidence="2" id="KW-1185">Reference proteome</keyword>
<dbReference type="Pfam" id="PF10824">
    <property type="entry name" value="T7SS_ESX_EspC"/>
    <property type="match status" value="1"/>
</dbReference>
<evidence type="ECO:0008006" key="3">
    <source>
        <dbReference type="Google" id="ProtNLM"/>
    </source>
</evidence>
<evidence type="ECO:0000313" key="2">
    <source>
        <dbReference type="Proteomes" id="UP000578112"/>
    </source>
</evidence>
<dbReference type="InterPro" id="IPR022536">
    <property type="entry name" value="EspC"/>
</dbReference>
<dbReference type="AlphaFoldDB" id="A0A7W7MMZ0"/>
<dbReference type="GO" id="GO:0009306">
    <property type="term" value="P:protein secretion"/>
    <property type="evidence" value="ECO:0007669"/>
    <property type="project" value="InterPro"/>
</dbReference>
<evidence type="ECO:0000313" key="1">
    <source>
        <dbReference type="EMBL" id="MBB4759980.1"/>
    </source>
</evidence>
<accession>A0A7W7MMZ0</accession>
<gene>
    <name evidence="1" type="ORF">BJ971_000536</name>
</gene>
<reference evidence="1 2" key="1">
    <citation type="submission" date="2020-08" db="EMBL/GenBank/DDBJ databases">
        <title>Sequencing the genomes of 1000 actinobacteria strains.</title>
        <authorList>
            <person name="Klenk H.-P."/>
        </authorList>
    </citation>
    <scope>NUCLEOTIDE SEQUENCE [LARGE SCALE GENOMIC DNA]</scope>
    <source>
        <strain evidence="1 2">DSM 43149</strain>
    </source>
</reference>
<dbReference type="Proteomes" id="UP000578112">
    <property type="component" value="Unassembled WGS sequence"/>
</dbReference>
<organism evidence="1 2">
    <name type="scientific">Actinoplanes digitatis</name>
    <dbReference type="NCBI Taxonomy" id="1868"/>
    <lineage>
        <taxon>Bacteria</taxon>
        <taxon>Bacillati</taxon>
        <taxon>Actinomycetota</taxon>
        <taxon>Actinomycetes</taxon>
        <taxon>Micromonosporales</taxon>
        <taxon>Micromonosporaceae</taxon>
        <taxon>Actinoplanes</taxon>
    </lineage>
</organism>
<protein>
    <recommendedName>
        <fullName evidence="3">Excreted virulence factor EspC (Type VII ESX diderm)</fullName>
    </recommendedName>
</protein>